<feature type="compositionally biased region" description="Basic and acidic residues" evidence="1">
    <location>
        <begin position="135"/>
        <end position="144"/>
    </location>
</feature>
<name>A0A7S2R6F3_9STRA</name>
<feature type="region of interest" description="Disordered" evidence="1">
    <location>
        <begin position="134"/>
        <end position="171"/>
    </location>
</feature>
<gene>
    <name evidence="2" type="ORF">RMAR1173_LOCUS1194</name>
</gene>
<protein>
    <submittedName>
        <fullName evidence="2">Uncharacterized protein</fullName>
    </submittedName>
</protein>
<organism evidence="2">
    <name type="scientific">Rhizochromulina marina</name>
    <dbReference type="NCBI Taxonomy" id="1034831"/>
    <lineage>
        <taxon>Eukaryota</taxon>
        <taxon>Sar</taxon>
        <taxon>Stramenopiles</taxon>
        <taxon>Ochrophyta</taxon>
        <taxon>Dictyochophyceae</taxon>
        <taxon>Rhizochromulinales</taxon>
        <taxon>Rhizochromulina</taxon>
    </lineage>
</organism>
<feature type="region of interest" description="Disordered" evidence="1">
    <location>
        <begin position="1"/>
        <end position="53"/>
    </location>
</feature>
<feature type="compositionally biased region" description="Low complexity" evidence="1">
    <location>
        <begin position="150"/>
        <end position="171"/>
    </location>
</feature>
<accession>A0A7S2R6F3</accession>
<reference evidence="2" key="1">
    <citation type="submission" date="2021-01" db="EMBL/GenBank/DDBJ databases">
        <authorList>
            <person name="Corre E."/>
            <person name="Pelletier E."/>
            <person name="Niang G."/>
            <person name="Scheremetjew M."/>
            <person name="Finn R."/>
            <person name="Kale V."/>
            <person name="Holt S."/>
            <person name="Cochrane G."/>
            <person name="Meng A."/>
            <person name="Brown T."/>
            <person name="Cohen L."/>
        </authorList>
    </citation>
    <scope>NUCLEOTIDE SEQUENCE</scope>
    <source>
        <strain evidence="2">CCMP1243</strain>
    </source>
</reference>
<proteinExistence type="predicted"/>
<feature type="compositionally biased region" description="Pro residues" evidence="1">
    <location>
        <begin position="1"/>
        <end position="12"/>
    </location>
</feature>
<evidence type="ECO:0000313" key="2">
    <source>
        <dbReference type="EMBL" id="CAD9661927.1"/>
    </source>
</evidence>
<feature type="compositionally biased region" description="Basic and acidic residues" evidence="1">
    <location>
        <begin position="19"/>
        <end position="31"/>
    </location>
</feature>
<sequence>MAAAQRPPPPGIATPTSPQERRREQQRHHQIDLASPPGSPTLASGKVAGPTEGRRALLKHIMSPQKGKLKRFDSGEFFVEKETHHSLVPCGLDDEYELTPPGSDADDSSLDDLVDGAFALPPPAVATMIGMTSDARTEPGDVDRAPAPTPAATAAAVPGSSGPKPSAAGAPGARAFIAHTLLHGPAGKKLRRFDSADYFSTSAPPPKGQRP</sequence>
<dbReference type="EMBL" id="HBHJ01001875">
    <property type="protein sequence ID" value="CAD9661927.1"/>
    <property type="molecule type" value="Transcribed_RNA"/>
</dbReference>
<dbReference type="AlphaFoldDB" id="A0A7S2R6F3"/>
<evidence type="ECO:0000256" key="1">
    <source>
        <dbReference type="SAM" id="MobiDB-lite"/>
    </source>
</evidence>